<evidence type="ECO:0000256" key="1">
    <source>
        <dbReference type="ARBA" id="ARBA00006450"/>
    </source>
</evidence>
<dbReference type="InterPro" id="IPR010648">
    <property type="entry name" value="UPF0270"/>
</dbReference>
<reference evidence="2 3" key="1">
    <citation type="submission" date="2014-06" db="EMBL/GenBank/DDBJ databases">
        <title>Shewanella sp. YQH10.</title>
        <authorList>
            <person name="Liu Y."/>
            <person name="Zeng R."/>
        </authorList>
    </citation>
    <scope>NUCLEOTIDE SEQUENCE [LARGE SCALE GENOMIC DNA]</scope>
    <source>
        <strain evidence="2 3">YQH10</strain>
    </source>
</reference>
<dbReference type="AlphaFoldDB" id="A0A094JHI8"/>
<sequence length="84" mass="9687">MLVPFDALQSLPQATLDNLIHEYLLSQIEDGSFVELDSDTMQQATAKCMMMLKKKELYVEYSEDDESIAIRSREEISRRTPISE</sequence>
<comment type="similarity">
    <text evidence="1">Belongs to the UPF0270 family.</text>
</comment>
<dbReference type="Pfam" id="PF06794">
    <property type="entry name" value="UPF0270"/>
    <property type="match status" value="1"/>
</dbReference>
<dbReference type="InterPro" id="IPR036685">
    <property type="entry name" value="YehU-like_sf"/>
</dbReference>
<dbReference type="eggNOG" id="COG3089">
    <property type="taxonomic scope" value="Bacteria"/>
</dbReference>
<dbReference type="Gene3D" id="1.10.10.610">
    <property type="entry name" value="YehU-like"/>
    <property type="match status" value="1"/>
</dbReference>
<organism evidence="2 3">
    <name type="scientific">Shewanella mangrovi</name>
    <dbReference type="NCBI Taxonomy" id="1515746"/>
    <lineage>
        <taxon>Bacteria</taxon>
        <taxon>Pseudomonadati</taxon>
        <taxon>Pseudomonadota</taxon>
        <taxon>Gammaproteobacteria</taxon>
        <taxon>Alteromonadales</taxon>
        <taxon>Shewanellaceae</taxon>
        <taxon>Shewanella</taxon>
    </lineage>
</organism>
<proteinExistence type="inferred from homology"/>
<protein>
    <recommendedName>
        <fullName evidence="4">YheU family protein</fullName>
    </recommendedName>
</protein>
<evidence type="ECO:0000313" key="2">
    <source>
        <dbReference type="EMBL" id="KFZ37499.1"/>
    </source>
</evidence>
<evidence type="ECO:0008006" key="4">
    <source>
        <dbReference type="Google" id="ProtNLM"/>
    </source>
</evidence>
<name>A0A094JHI8_9GAMM</name>
<dbReference type="OrthoDB" id="6401640at2"/>
<comment type="caution">
    <text evidence="2">The sequence shown here is derived from an EMBL/GenBank/DDBJ whole genome shotgun (WGS) entry which is preliminary data.</text>
</comment>
<gene>
    <name evidence="2" type="ORF">HR45_10850</name>
</gene>
<keyword evidence="3" id="KW-1185">Reference proteome</keyword>
<dbReference type="SUPFAM" id="SSF118001">
    <property type="entry name" value="YehU-like"/>
    <property type="match status" value="1"/>
</dbReference>
<dbReference type="Proteomes" id="UP000029264">
    <property type="component" value="Unassembled WGS sequence"/>
</dbReference>
<evidence type="ECO:0000313" key="3">
    <source>
        <dbReference type="Proteomes" id="UP000029264"/>
    </source>
</evidence>
<dbReference type="RefSeq" id="WP_037442703.1">
    <property type="nucleotide sequence ID" value="NZ_JPEO01000006.1"/>
</dbReference>
<accession>A0A094JHI8</accession>
<dbReference type="EMBL" id="JPEO01000006">
    <property type="protein sequence ID" value="KFZ37499.1"/>
    <property type="molecule type" value="Genomic_DNA"/>
</dbReference>